<keyword evidence="2" id="KW-1185">Reference proteome</keyword>
<evidence type="ECO:0000313" key="1">
    <source>
        <dbReference type="EMBL" id="MDP9728438.1"/>
    </source>
</evidence>
<proteinExistence type="predicted"/>
<gene>
    <name evidence="1" type="ORF">J2S04_001375</name>
</gene>
<comment type="caution">
    <text evidence="1">The sequence shown here is derived from an EMBL/GenBank/DDBJ whole genome shotgun (WGS) entry which is preliminary data.</text>
</comment>
<protein>
    <submittedName>
        <fullName evidence="1">Uncharacterized protein</fullName>
    </submittedName>
</protein>
<dbReference type="Proteomes" id="UP001229209">
    <property type="component" value="Unassembled WGS sequence"/>
</dbReference>
<dbReference type="EMBL" id="JAURUO010000006">
    <property type="protein sequence ID" value="MDP9728438.1"/>
    <property type="molecule type" value="Genomic_DNA"/>
</dbReference>
<organism evidence="1 2">
    <name type="scientific">Alicyclobacillus tolerans</name>
    <dbReference type="NCBI Taxonomy" id="90970"/>
    <lineage>
        <taxon>Bacteria</taxon>
        <taxon>Bacillati</taxon>
        <taxon>Bacillota</taxon>
        <taxon>Bacilli</taxon>
        <taxon>Bacillales</taxon>
        <taxon>Alicyclobacillaceae</taxon>
        <taxon>Alicyclobacillus</taxon>
    </lineage>
</organism>
<dbReference type="RefSeq" id="WP_242650263.1">
    <property type="nucleotide sequence ID" value="NZ_JAURUO010000006.1"/>
</dbReference>
<accession>A0ABT9LVZ7</accession>
<name>A0ABT9LVZ7_9BACL</name>
<sequence length="45" mass="5317">MVRIWEWLTLWPTCGPLPHTSQRLAMMEHLLGYECCPKAEFAVDR</sequence>
<evidence type="ECO:0000313" key="2">
    <source>
        <dbReference type="Proteomes" id="UP001229209"/>
    </source>
</evidence>
<reference evidence="1 2" key="1">
    <citation type="submission" date="2023-07" db="EMBL/GenBank/DDBJ databases">
        <title>Genomic Encyclopedia of Type Strains, Phase IV (KMG-IV): sequencing the most valuable type-strain genomes for metagenomic binning, comparative biology and taxonomic classification.</title>
        <authorList>
            <person name="Goeker M."/>
        </authorList>
    </citation>
    <scope>NUCLEOTIDE SEQUENCE [LARGE SCALE GENOMIC DNA]</scope>
    <source>
        <strain evidence="1 2">DSM 25924</strain>
    </source>
</reference>